<dbReference type="AlphaFoldDB" id="A0A1H2GPT5"/>
<accession>A0A1H2GPT5</accession>
<keyword evidence="9 12" id="KW-1133">Transmembrane helix</keyword>
<evidence type="ECO:0000256" key="6">
    <source>
        <dbReference type="ARBA" id="ARBA00022475"/>
    </source>
</evidence>
<dbReference type="STRING" id="364197.SAMN05216296_2438"/>
<keyword evidence="7" id="KW-0997">Cell inner membrane</keyword>
<keyword evidence="5" id="KW-0813">Transport</keyword>
<dbReference type="GO" id="GO:0055085">
    <property type="term" value="P:transmembrane transport"/>
    <property type="evidence" value="ECO:0007669"/>
    <property type="project" value="InterPro"/>
</dbReference>
<evidence type="ECO:0000256" key="5">
    <source>
        <dbReference type="ARBA" id="ARBA00022448"/>
    </source>
</evidence>
<keyword evidence="6" id="KW-1003">Cell membrane</keyword>
<dbReference type="NCBIfam" id="TIGR04407">
    <property type="entry name" value="LptF_YjgP"/>
    <property type="match status" value="1"/>
</dbReference>
<dbReference type="PANTHER" id="PTHR33529">
    <property type="entry name" value="SLR0882 PROTEIN-RELATED"/>
    <property type="match status" value="1"/>
</dbReference>
<dbReference type="InterPro" id="IPR005495">
    <property type="entry name" value="LptG/LptF_permease"/>
</dbReference>
<comment type="subunit">
    <text evidence="11">Component of the lipopolysaccharide transport and assembly complex. The LptBFG transporter is composed of two ATP-binding proteins (LptB) and two transmembrane proteins (LptF and LptG).</text>
</comment>
<feature type="transmembrane region" description="Helical" evidence="12">
    <location>
        <begin position="335"/>
        <end position="354"/>
    </location>
</feature>
<evidence type="ECO:0000256" key="4">
    <source>
        <dbReference type="ARBA" id="ARBA00014213"/>
    </source>
</evidence>
<keyword evidence="10 12" id="KW-0472">Membrane</keyword>
<evidence type="ECO:0000256" key="1">
    <source>
        <dbReference type="ARBA" id="ARBA00002265"/>
    </source>
</evidence>
<feature type="transmembrane region" description="Helical" evidence="12">
    <location>
        <begin position="98"/>
        <end position="118"/>
    </location>
</feature>
<evidence type="ECO:0000256" key="3">
    <source>
        <dbReference type="ARBA" id="ARBA00007725"/>
    </source>
</evidence>
<dbReference type="PANTHER" id="PTHR33529:SF7">
    <property type="entry name" value="LIPOPOLYSACCHARIDE EXPORT SYSTEM PERMEASE PROTEIN LPTF"/>
    <property type="match status" value="1"/>
</dbReference>
<dbReference type="RefSeq" id="WP_090195613.1">
    <property type="nucleotide sequence ID" value="NZ_LT629785.1"/>
</dbReference>
<evidence type="ECO:0000256" key="9">
    <source>
        <dbReference type="ARBA" id="ARBA00022989"/>
    </source>
</evidence>
<feature type="transmembrane region" description="Helical" evidence="12">
    <location>
        <begin position="56"/>
        <end position="77"/>
    </location>
</feature>
<evidence type="ECO:0000256" key="2">
    <source>
        <dbReference type="ARBA" id="ARBA00004429"/>
    </source>
</evidence>
<dbReference type="GO" id="GO:0043190">
    <property type="term" value="C:ATP-binding cassette (ABC) transporter complex"/>
    <property type="evidence" value="ECO:0007669"/>
    <property type="project" value="InterPro"/>
</dbReference>
<reference evidence="14" key="1">
    <citation type="submission" date="2016-10" db="EMBL/GenBank/DDBJ databases">
        <authorList>
            <person name="Varghese N."/>
            <person name="Submissions S."/>
        </authorList>
    </citation>
    <scope>NUCLEOTIDE SEQUENCE [LARGE SCALE GENOMIC DNA]</scope>
    <source>
        <strain evidence="14">DSM 17875</strain>
    </source>
</reference>
<comment type="subcellular location">
    <subcellularLocation>
        <location evidence="2">Cell inner membrane</location>
        <topology evidence="2">Multi-pass membrane protein</topology>
    </subcellularLocation>
</comment>
<name>A0A1H2GPT5_9PSED</name>
<evidence type="ECO:0000313" key="14">
    <source>
        <dbReference type="Proteomes" id="UP000243232"/>
    </source>
</evidence>
<dbReference type="GO" id="GO:0015920">
    <property type="term" value="P:lipopolysaccharide transport"/>
    <property type="evidence" value="ECO:0007669"/>
    <property type="project" value="TreeGrafter"/>
</dbReference>
<evidence type="ECO:0000256" key="12">
    <source>
        <dbReference type="SAM" id="Phobius"/>
    </source>
</evidence>
<evidence type="ECO:0000256" key="10">
    <source>
        <dbReference type="ARBA" id="ARBA00023136"/>
    </source>
</evidence>
<feature type="transmembrane region" description="Helical" evidence="12">
    <location>
        <begin position="272"/>
        <end position="290"/>
    </location>
</feature>
<evidence type="ECO:0000313" key="13">
    <source>
        <dbReference type="EMBL" id="SDU21368.1"/>
    </source>
</evidence>
<evidence type="ECO:0000256" key="8">
    <source>
        <dbReference type="ARBA" id="ARBA00022692"/>
    </source>
</evidence>
<feature type="transmembrane region" description="Helical" evidence="12">
    <location>
        <begin position="302"/>
        <end position="323"/>
    </location>
</feature>
<dbReference type="EMBL" id="LT629785">
    <property type="protein sequence ID" value="SDU21368.1"/>
    <property type="molecule type" value="Genomic_DNA"/>
</dbReference>
<sequence length="373" mass="41782">MIVFRYLAREVLITMSAVSATLLVIIMSGRFIRYLAQATRGIIDPSVLLWIMAFKIPGFLQMILPLGLFLGILLAYGRLYMDSEMTVLTATGMSQQRLMLYSLAPALLVALLVAWLSLGLTPKGAEQADRILNDQDSLTEFDTLEAGRFQKMRNSDRVTYVESLTKDRTELGGVFISEKRRSEDGTKERGITVLVANSGRQEIHPDGSRYLILEDGYRYDGTPGGAEYRVTKYDAHGVLMPKAEVNADVTDREALSTRALIDSDKPRLKIELQWRLSLPILVFVITLLAVPLSRVNPRQGRFLKLLPAILLYMAYLALLIAVRGALLKGQLPAGIGFWTVHVLFLLVGLLMLYWEPLQLSWKARRSVQEVAHG</sequence>
<evidence type="ECO:0000256" key="11">
    <source>
        <dbReference type="ARBA" id="ARBA00026081"/>
    </source>
</evidence>
<dbReference type="Pfam" id="PF03739">
    <property type="entry name" value="LptF_LptG"/>
    <property type="match status" value="1"/>
</dbReference>
<dbReference type="Proteomes" id="UP000243232">
    <property type="component" value="Chromosome I"/>
</dbReference>
<keyword evidence="8 12" id="KW-0812">Transmembrane</keyword>
<comment type="similarity">
    <text evidence="3">Belongs to the LptF/LptG family.</text>
</comment>
<gene>
    <name evidence="13" type="ORF">SAMN05216296_2438</name>
</gene>
<comment type="function">
    <text evidence="1">Part of the ABC transporter complex LptBFG involved in the translocation of lipopolysaccharide (LPS) from the inner membrane to the outer membrane.</text>
</comment>
<dbReference type="OrthoDB" id="9778062at2"/>
<keyword evidence="14" id="KW-1185">Reference proteome</keyword>
<protein>
    <recommendedName>
        <fullName evidence="4">Lipopolysaccharide export system permease protein LptF</fullName>
    </recommendedName>
</protein>
<dbReference type="InterPro" id="IPR030922">
    <property type="entry name" value="LptF"/>
</dbReference>
<evidence type="ECO:0000256" key="7">
    <source>
        <dbReference type="ARBA" id="ARBA00022519"/>
    </source>
</evidence>
<organism evidence="13 14">
    <name type="scientific">Pseudomonas pohangensis</name>
    <dbReference type="NCBI Taxonomy" id="364197"/>
    <lineage>
        <taxon>Bacteria</taxon>
        <taxon>Pseudomonadati</taxon>
        <taxon>Pseudomonadota</taxon>
        <taxon>Gammaproteobacteria</taxon>
        <taxon>Pseudomonadales</taxon>
        <taxon>Pseudomonadaceae</taxon>
        <taxon>Pseudomonas</taxon>
    </lineage>
</organism>
<proteinExistence type="inferred from homology"/>
<feature type="transmembrane region" description="Helical" evidence="12">
    <location>
        <begin position="12"/>
        <end position="36"/>
    </location>
</feature>